<evidence type="ECO:0000313" key="1">
    <source>
        <dbReference type="EMBL" id="KKN06470.1"/>
    </source>
</evidence>
<comment type="caution">
    <text evidence="1">The sequence shown here is derived from an EMBL/GenBank/DDBJ whole genome shotgun (WGS) entry which is preliminary data.</text>
</comment>
<gene>
    <name evidence="1" type="ORF">LCGC14_1076870</name>
</gene>
<reference evidence="1" key="1">
    <citation type="journal article" date="2015" name="Nature">
        <title>Complex archaea that bridge the gap between prokaryotes and eukaryotes.</title>
        <authorList>
            <person name="Spang A."/>
            <person name="Saw J.H."/>
            <person name="Jorgensen S.L."/>
            <person name="Zaremba-Niedzwiedzka K."/>
            <person name="Martijn J."/>
            <person name="Lind A.E."/>
            <person name="van Eijk R."/>
            <person name="Schleper C."/>
            <person name="Guy L."/>
            <person name="Ettema T.J."/>
        </authorList>
    </citation>
    <scope>NUCLEOTIDE SEQUENCE</scope>
</reference>
<proteinExistence type="predicted"/>
<dbReference type="AlphaFoldDB" id="A0A0F9MGH4"/>
<protein>
    <submittedName>
        <fullName evidence="1">Uncharacterized protein</fullName>
    </submittedName>
</protein>
<name>A0A0F9MGH4_9ZZZZ</name>
<dbReference type="EMBL" id="LAZR01004687">
    <property type="protein sequence ID" value="KKN06470.1"/>
    <property type="molecule type" value="Genomic_DNA"/>
</dbReference>
<accession>A0A0F9MGH4</accession>
<organism evidence="1">
    <name type="scientific">marine sediment metagenome</name>
    <dbReference type="NCBI Taxonomy" id="412755"/>
    <lineage>
        <taxon>unclassified sequences</taxon>
        <taxon>metagenomes</taxon>
        <taxon>ecological metagenomes</taxon>
    </lineage>
</organism>
<sequence length="84" mass="9181">MIVPARGKVLVEIYSQKHSFVHLPETMALPKLSVAEIISGNGSFVKGQLILVPTKAGLSIIEDGIKYRLINMSDVVAEIDDYVL</sequence>